<gene>
    <name evidence="2" type="ORF">PCANC_16770</name>
</gene>
<dbReference type="Proteomes" id="UP000235388">
    <property type="component" value="Unassembled WGS sequence"/>
</dbReference>
<keyword evidence="3" id="KW-1185">Reference proteome</keyword>
<reference evidence="2 3" key="1">
    <citation type="submission" date="2017-11" db="EMBL/GenBank/DDBJ databases">
        <title>De novo assembly and phasing of dikaryotic genomes from two isolates of Puccinia coronata f. sp. avenae, the causal agent of oat crown rust.</title>
        <authorList>
            <person name="Miller M.E."/>
            <person name="Zhang Y."/>
            <person name="Omidvar V."/>
            <person name="Sperschneider J."/>
            <person name="Schwessinger B."/>
            <person name="Raley C."/>
            <person name="Palmer J.M."/>
            <person name="Garnica D."/>
            <person name="Upadhyaya N."/>
            <person name="Rathjen J."/>
            <person name="Taylor J.M."/>
            <person name="Park R.F."/>
            <person name="Dodds P.N."/>
            <person name="Hirsch C.D."/>
            <person name="Kianian S.F."/>
            <person name="Figueroa M."/>
        </authorList>
    </citation>
    <scope>NUCLEOTIDE SEQUENCE [LARGE SCALE GENOMIC DNA]</scope>
    <source>
        <strain evidence="2">12NC29</strain>
    </source>
</reference>
<evidence type="ECO:0000256" key="1">
    <source>
        <dbReference type="SAM" id="MobiDB-lite"/>
    </source>
</evidence>
<evidence type="ECO:0000313" key="2">
    <source>
        <dbReference type="EMBL" id="PLW40539.1"/>
    </source>
</evidence>
<protein>
    <submittedName>
        <fullName evidence="2">Uncharacterized protein</fullName>
    </submittedName>
</protein>
<dbReference type="EMBL" id="PGCJ01000180">
    <property type="protein sequence ID" value="PLW40539.1"/>
    <property type="molecule type" value="Genomic_DNA"/>
</dbReference>
<evidence type="ECO:0000313" key="3">
    <source>
        <dbReference type="Proteomes" id="UP000235388"/>
    </source>
</evidence>
<dbReference type="AlphaFoldDB" id="A0A2N5US12"/>
<sequence length="198" mass="21479">MRLSRRAGTAPARQESSRRAGTALAFQESSQRAGTAPARQESSRRVDTASAPQESSRRAGTVPALRLLASWYIFAGLPGGYLGELVWYVPACQKALPASWYITSSPGGSPGKLVGSPNELVLISAHQESPEYSAPARWGSAGERFCRVGIWRVPAAGTRLFFHPKSRHLHPYPAPVGRYLLKANRYPQMDAGYPQTGT</sequence>
<organism evidence="2 3">
    <name type="scientific">Puccinia coronata f. sp. avenae</name>
    <dbReference type="NCBI Taxonomy" id="200324"/>
    <lineage>
        <taxon>Eukaryota</taxon>
        <taxon>Fungi</taxon>
        <taxon>Dikarya</taxon>
        <taxon>Basidiomycota</taxon>
        <taxon>Pucciniomycotina</taxon>
        <taxon>Pucciniomycetes</taxon>
        <taxon>Pucciniales</taxon>
        <taxon>Pucciniaceae</taxon>
        <taxon>Puccinia</taxon>
    </lineage>
</organism>
<name>A0A2N5US12_9BASI</name>
<accession>A0A2N5US12</accession>
<proteinExistence type="predicted"/>
<feature type="region of interest" description="Disordered" evidence="1">
    <location>
        <begin position="1"/>
        <end position="57"/>
    </location>
</feature>
<comment type="caution">
    <text evidence="2">The sequence shown here is derived from an EMBL/GenBank/DDBJ whole genome shotgun (WGS) entry which is preliminary data.</text>
</comment>